<dbReference type="AlphaFoldDB" id="B4DA23"/>
<evidence type="ECO:0000313" key="1">
    <source>
        <dbReference type="EMBL" id="EDY16650.1"/>
    </source>
</evidence>
<dbReference type="EMBL" id="ABVL01000029">
    <property type="protein sequence ID" value="EDY16650.1"/>
    <property type="molecule type" value="Genomic_DNA"/>
</dbReference>
<protein>
    <submittedName>
        <fullName evidence="1">FAD dependent oxidoreductase</fullName>
    </submittedName>
</protein>
<comment type="caution">
    <text evidence="1">The sequence shown here is derived from an EMBL/GenBank/DDBJ whole genome shotgun (WGS) entry which is preliminary data.</text>
</comment>
<keyword evidence="2" id="KW-1185">Reference proteome</keyword>
<name>B4DA23_9BACT</name>
<dbReference type="Proteomes" id="UP000005824">
    <property type="component" value="Unassembled WGS sequence"/>
</dbReference>
<accession>B4DA23</accession>
<sequence>MNSVTVGSGPNGLAAAITLAQAGWEARVLEAQPTLGGGARSMELTLPGFVHDHCSAIHPLAIGSPFFRDLPLHVYGLEWVHSKYPLAHPLDDGTAAVLHRSIEQTEAGLKEDGIAYGNLMRPLVAQWEALANEFLQPLLHVSYRPFLMARFGLLALRSAAGLASRCFRQEPARALFAGLAAHSMIPLEAPASAAIALVLGIFGHAVGWPLPRGGASRISEALAEHLRALGGAIETGRKVTSLDHLPKTDAIFLDTSVWQAAELAGKRISPGLRHKLAAFPHGPSIFKIDYALDRRIPWKAPECGDAATVHLGGTLAEIAFAEREVARGRVPVRPFLLLAQPTICDPTRAPAGQHTAWAYCHIPRSNNADMTQAIEAQIERFAPGFGRCILARHISRPQSLQAANASLDGGDISGGACDLWHLLARPSLSANPYRLGRTHLYLCSSSTPPGGGVHGMCGYHAARQALSVLGRG</sequence>
<dbReference type="PANTHER" id="PTHR10668:SF105">
    <property type="entry name" value="DEHYDROGENASE-RELATED"/>
    <property type="match status" value="1"/>
</dbReference>
<dbReference type="Pfam" id="PF13450">
    <property type="entry name" value="NAD_binding_8"/>
    <property type="match status" value="1"/>
</dbReference>
<dbReference type="Gene3D" id="3.50.50.60">
    <property type="entry name" value="FAD/NAD(P)-binding domain"/>
    <property type="match status" value="1"/>
</dbReference>
<organism evidence="1 2">
    <name type="scientific">Chthoniobacter flavus Ellin428</name>
    <dbReference type="NCBI Taxonomy" id="497964"/>
    <lineage>
        <taxon>Bacteria</taxon>
        <taxon>Pseudomonadati</taxon>
        <taxon>Verrucomicrobiota</taxon>
        <taxon>Spartobacteria</taxon>
        <taxon>Chthoniobacterales</taxon>
        <taxon>Chthoniobacteraceae</taxon>
        <taxon>Chthoniobacter</taxon>
    </lineage>
</organism>
<reference evidence="1 2" key="1">
    <citation type="journal article" date="2011" name="J. Bacteriol.">
        <title>Genome sequence of Chthoniobacter flavus Ellin428, an aerobic heterotrophic soil bacterium.</title>
        <authorList>
            <person name="Kant R."/>
            <person name="van Passel M.W."/>
            <person name="Palva A."/>
            <person name="Lucas S."/>
            <person name="Lapidus A."/>
            <person name="Glavina Del Rio T."/>
            <person name="Dalin E."/>
            <person name="Tice H."/>
            <person name="Bruce D."/>
            <person name="Goodwin L."/>
            <person name="Pitluck S."/>
            <person name="Larimer F.W."/>
            <person name="Land M.L."/>
            <person name="Hauser L."/>
            <person name="Sangwan P."/>
            <person name="de Vos W.M."/>
            <person name="Janssen P.H."/>
            <person name="Smidt H."/>
        </authorList>
    </citation>
    <scope>NUCLEOTIDE SEQUENCE [LARGE SCALE GENOMIC DNA]</scope>
    <source>
        <strain evidence="1 2">Ellin428</strain>
    </source>
</reference>
<dbReference type="STRING" id="497964.CfE428DRAFT_5763"/>
<dbReference type="PANTHER" id="PTHR10668">
    <property type="entry name" value="PHYTOENE DEHYDROGENASE"/>
    <property type="match status" value="1"/>
</dbReference>
<evidence type="ECO:0000313" key="2">
    <source>
        <dbReference type="Proteomes" id="UP000005824"/>
    </source>
</evidence>
<dbReference type="InParanoid" id="B4DA23"/>
<dbReference type="eggNOG" id="COG1233">
    <property type="taxonomic scope" value="Bacteria"/>
</dbReference>
<dbReference type="RefSeq" id="WP_006983084.1">
    <property type="nucleotide sequence ID" value="NZ_ABVL01000029.1"/>
</dbReference>
<dbReference type="InterPro" id="IPR036188">
    <property type="entry name" value="FAD/NAD-bd_sf"/>
</dbReference>
<proteinExistence type="predicted"/>
<gene>
    <name evidence="1" type="ORF">CfE428DRAFT_5763</name>
</gene>
<dbReference type="SUPFAM" id="SSF51905">
    <property type="entry name" value="FAD/NAD(P)-binding domain"/>
    <property type="match status" value="1"/>
</dbReference>